<protein>
    <submittedName>
        <fullName evidence="1">Uncharacterized protein</fullName>
    </submittedName>
</protein>
<accession>A0ABQ8J634</accession>
<dbReference type="EMBL" id="NJHN03000067">
    <property type="protein sequence ID" value="KAH9417999.1"/>
    <property type="molecule type" value="Genomic_DNA"/>
</dbReference>
<name>A0ABQ8J634_DERPT</name>
<reference evidence="1 2" key="2">
    <citation type="journal article" date="2022" name="Mol. Biol. Evol.">
        <title>Comparative Genomics Reveals Insights into the Divergent Evolution of Astigmatic Mites and Household Pest Adaptations.</title>
        <authorList>
            <person name="Xiong Q."/>
            <person name="Wan A.T."/>
            <person name="Liu X."/>
            <person name="Fung C.S."/>
            <person name="Xiao X."/>
            <person name="Malainual N."/>
            <person name="Hou J."/>
            <person name="Wang L."/>
            <person name="Wang M."/>
            <person name="Yang K.Y."/>
            <person name="Cui Y."/>
            <person name="Leung E.L."/>
            <person name="Nong W."/>
            <person name="Shin S.K."/>
            <person name="Au S.W."/>
            <person name="Jeong K.Y."/>
            <person name="Chew F.T."/>
            <person name="Hui J.H."/>
            <person name="Leung T.F."/>
            <person name="Tungtrongchitr A."/>
            <person name="Zhong N."/>
            <person name="Liu Z."/>
            <person name="Tsui S.K."/>
        </authorList>
    </citation>
    <scope>NUCLEOTIDE SEQUENCE [LARGE SCALE GENOMIC DNA]</scope>
    <source>
        <strain evidence="1">Derp</strain>
    </source>
</reference>
<reference evidence="1 2" key="1">
    <citation type="journal article" date="2018" name="J. Allergy Clin. Immunol.">
        <title>High-quality assembly of Dermatophagoides pteronyssinus genome and transcriptome reveals a wide range of novel allergens.</title>
        <authorList>
            <person name="Liu X.Y."/>
            <person name="Yang K.Y."/>
            <person name="Wang M.Q."/>
            <person name="Kwok J.S."/>
            <person name="Zeng X."/>
            <person name="Yang Z."/>
            <person name="Xiao X.J."/>
            <person name="Lau C.P."/>
            <person name="Li Y."/>
            <person name="Huang Z.M."/>
            <person name="Ba J.G."/>
            <person name="Yim A.K."/>
            <person name="Ouyang C.Y."/>
            <person name="Ngai S.M."/>
            <person name="Chan T.F."/>
            <person name="Leung E.L."/>
            <person name="Liu L."/>
            <person name="Liu Z.G."/>
            <person name="Tsui S.K."/>
        </authorList>
    </citation>
    <scope>NUCLEOTIDE SEQUENCE [LARGE SCALE GENOMIC DNA]</scope>
    <source>
        <strain evidence="1">Derp</strain>
    </source>
</reference>
<dbReference type="Proteomes" id="UP000887458">
    <property type="component" value="Unassembled WGS sequence"/>
</dbReference>
<sequence length="60" mass="6767">MNFTLNIYLVNLPILRTCPNTELSSTLLLLELLFPFEPYGTGFPPTFPIIPELISDESIP</sequence>
<keyword evidence="2" id="KW-1185">Reference proteome</keyword>
<gene>
    <name evidence="1" type="ORF">DERP_008253</name>
</gene>
<organism evidence="1 2">
    <name type="scientific">Dermatophagoides pteronyssinus</name>
    <name type="common">European house dust mite</name>
    <dbReference type="NCBI Taxonomy" id="6956"/>
    <lineage>
        <taxon>Eukaryota</taxon>
        <taxon>Metazoa</taxon>
        <taxon>Ecdysozoa</taxon>
        <taxon>Arthropoda</taxon>
        <taxon>Chelicerata</taxon>
        <taxon>Arachnida</taxon>
        <taxon>Acari</taxon>
        <taxon>Acariformes</taxon>
        <taxon>Sarcoptiformes</taxon>
        <taxon>Astigmata</taxon>
        <taxon>Psoroptidia</taxon>
        <taxon>Analgoidea</taxon>
        <taxon>Pyroglyphidae</taxon>
        <taxon>Dermatophagoidinae</taxon>
        <taxon>Dermatophagoides</taxon>
    </lineage>
</organism>
<comment type="caution">
    <text evidence="1">The sequence shown here is derived from an EMBL/GenBank/DDBJ whole genome shotgun (WGS) entry which is preliminary data.</text>
</comment>
<evidence type="ECO:0000313" key="1">
    <source>
        <dbReference type="EMBL" id="KAH9417999.1"/>
    </source>
</evidence>
<evidence type="ECO:0000313" key="2">
    <source>
        <dbReference type="Proteomes" id="UP000887458"/>
    </source>
</evidence>
<proteinExistence type="predicted"/>